<sequence length="677" mass="66374">MNQAKPGQRAWQAVKLLTLPLLASATIVLSACNGGADGSSLFGSGSGGSTTTPTTNPTPTPTPVAVQAASLVVLADKTSLLSGSTDVATLTITALDSNNAVLANTPISVSSASGILSASSVVTDGTGVAKVTYTPGQNRANRTEVISLTNGTVKNSTAILVTGTKVLTTIPTGTSLPIGTPETVNATVTDGKGQLVSGATVNFAVVGAGGSASLSSATATTNSSGIASVTVNGIASGSVTLNTSTLGATASNTLNVSGVNTFAITAPAAQSTLQTNTPLTVTVSSATATTVQFVASIGGFGSGTPTPTTSAAVTAGGSVSVTFKSTTSGVANITAFDSNNPNVSSSVSVAVSAPATQATAVTLQAAPSVLAPSSGSQTSSSVLTIRVTDSGNTGVANVPVALSFTGGPGGGETVSPSYVVTGSSGSSLGVATATFTAGSLPTSQGAPITITATPLINGGGPITPATTSIVIGGTAGSVAIGQASAMSESSDHTAYILPMSVIVADSNGNPMANATVSLSAWPVAFSVSNDFCPNFITPPTGEHDYTLANEDANENLIADSGEVYSVNLLNNITFAPTAGTPPTAVTSPSRNSTIPPNSAAGTLPSTVTTDSSGRASFNYTFLKSSAQWIVSRIRATTTVQGTQATAQTTFRLPVLNADISPTCTLPASPYNSYYSGI</sequence>
<dbReference type="PROSITE" id="PS51257">
    <property type="entry name" value="PROKAR_LIPOPROTEIN"/>
    <property type="match status" value="1"/>
</dbReference>
<dbReference type="Proteomes" id="UP000621859">
    <property type="component" value="Unassembled WGS sequence"/>
</dbReference>
<keyword evidence="3" id="KW-0732">Signal</keyword>
<evidence type="ECO:0000256" key="1">
    <source>
        <dbReference type="ARBA" id="ARBA00010116"/>
    </source>
</evidence>
<dbReference type="InterPro" id="IPR008964">
    <property type="entry name" value="Invasin/intimin_cell_adhesion"/>
</dbReference>
<name>A0ABQ2PNY3_9NEIS</name>
<proteinExistence type="inferred from homology"/>
<dbReference type="Gene3D" id="2.60.40.10">
    <property type="entry name" value="Immunoglobulins"/>
    <property type="match status" value="1"/>
</dbReference>
<keyword evidence="6" id="KW-1185">Reference proteome</keyword>
<dbReference type="Gene3D" id="2.60.40.1120">
    <property type="entry name" value="Carboxypeptidase-like, regulatory domain"/>
    <property type="match status" value="1"/>
</dbReference>
<feature type="domain" description="Big-1" evidence="4">
    <location>
        <begin position="166"/>
        <end position="259"/>
    </location>
</feature>
<dbReference type="InterPro" id="IPR013783">
    <property type="entry name" value="Ig-like_fold"/>
</dbReference>
<dbReference type="SUPFAM" id="SSF49373">
    <property type="entry name" value="Invasin/intimin cell-adhesion fragments"/>
    <property type="match status" value="2"/>
</dbReference>
<accession>A0ABQ2PNY3</accession>
<feature type="domain" description="Big-1" evidence="4">
    <location>
        <begin position="70"/>
        <end position="161"/>
    </location>
</feature>
<evidence type="ECO:0000313" key="6">
    <source>
        <dbReference type="Proteomes" id="UP000621859"/>
    </source>
</evidence>
<dbReference type="EMBL" id="BMLY01000005">
    <property type="protein sequence ID" value="GGP27335.1"/>
    <property type="molecule type" value="Genomic_DNA"/>
</dbReference>
<organism evidence="5 6">
    <name type="scientific">Silvimonas amylolytica</name>
    <dbReference type="NCBI Taxonomy" id="449663"/>
    <lineage>
        <taxon>Bacteria</taxon>
        <taxon>Pseudomonadati</taxon>
        <taxon>Pseudomonadota</taxon>
        <taxon>Betaproteobacteria</taxon>
        <taxon>Neisseriales</taxon>
        <taxon>Chitinibacteraceae</taxon>
        <taxon>Silvimonas</taxon>
    </lineage>
</organism>
<protein>
    <recommendedName>
        <fullName evidence="4">Big-1 domain-containing protein</fullName>
    </recommendedName>
</protein>
<evidence type="ECO:0000313" key="5">
    <source>
        <dbReference type="EMBL" id="GGP27335.1"/>
    </source>
</evidence>
<reference evidence="6" key="1">
    <citation type="journal article" date="2019" name="Int. J. Syst. Evol. Microbiol.">
        <title>The Global Catalogue of Microorganisms (GCM) 10K type strain sequencing project: providing services to taxonomists for standard genome sequencing and annotation.</title>
        <authorList>
            <consortium name="The Broad Institute Genomics Platform"/>
            <consortium name="The Broad Institute Genome Sequencing Center for Infectious Disease"/>
            <person name="Wu L."/>
            <person name="Ma J."/>
        </authorList>
    </citation>
    <scope>NUCLEOTIDE SEQUENCE [LARGE SCALE GENOMIC DNA]</scope>
    <source>
        <strain evidence="6">CGMCC 1.8860</strain>
    </source>
</reference>
<feature type="region of interest" description="Disordered" evidence="2">
    <location>
        <begin position="579"/>
        <end position="607"/>
    </location>
</feature>
<feature type="chain" id="PRO_5047088527" description="Big-1 domain-containing protein" evidence="3">
    <location>
        <begin position="26"/>
        <end position="677"/>
    </location>
</feature>
<comment type="caution">
    <text evidence="5">The sequence shown here is derived from an EMBL/GenBank/DDBJ whole genome shotgun (WGS) entry which is preliminary data.</text>
</comment>
<feature type="compositionally biased region" description="Polar residues" evidence="2">
    <location>
        <begin position="587"/>
        <end position="607"/>
    </location>
</feature>
<dbReference type="InterPro" id="IPR003344">
    <property type="entry name" value="Big_1_dom"/>
</dbReference>
<dbReference type="RefSeq" id="WP_188695989.1">
    <property type="nucleotide sequence ID" value="NZ_BMLY01000005.1"/>
</dbReference>
<evidence type="ECO:0000259" key="4">
    <source>
        <dbReference type="PROSITE" id="PS51127"/>
    </source>
</evidence>
<gene>
    <name evidence="5" type="ORF">GCM10010971_31540</name>
</gene>
<evidence type="ECO:0000256" key="2">
    <source>
        <dbReference type="SAM" id="MobiDB-lite"/>
    </source>
</evidence>
<evidence type="ECO:0000256" key="3">
    <source>
        <dbReference type="SAM" id="SignalP"/>
    </source>
</evidence>
<comment type="similarity">
    <text evidence="1">Belongs to the intimin/invasin family.</text>
</comment>
<dbReference type="PROSITE" id="PS51127">
    <property type="entry name" value="BIG1"/>
    <property type="match status" value="2"/>
</dbReference>
<feature type="signal peptide" evidence="3">
    <location>
        <begin position="1"/>
        <end position="25"/>
    </location>
</feature>